<reference evidence="2 3" key="1">
    <citation type="submission" date="2016-09" db="EMBL/GenBank/DDBJ databases">
        <title>Complete genome sequence of Deltia acidovorans CM13 isolated from murine proximal colonic tissue.</title>
        <authorList>
            <person name="Saffarian A."/>
        </authorList>
    </citation>
    <scope>NUCLEOTIDE SEQUENCE [LARGE SCALE GENOMIC DNA]</scope>
    <source>
        <strain evidence="2 3">CM13</strain>
    </source>
</reference>
<evidence type="ECO:0000313" key="2">
    <source>
        <dbReference type="EMBL" id="AOV04464.1"/>
    </source>
</evidence>
<feature type="region of interest" description="Disordered" evidence="1">
    <location>
        <begin position="23"/>
        <end position="56"/>
    </location>
</feature>
<dbReference type="EMBL" id="CP017420">
    <property type="protein sequence ID" value="AOV04464.1"/>
    <property type="molecule type" value="Genomic_DNA"/>
</dbReference>
<sequence length="100" mass="12166">MIIVNWTLMQMQDMTTNRRIILHHRKENQPMGRKRSQGRHHHPKENQDDRDPFQGPAFSRIFCKIPWHGANQFFKKQRISSERKFSYIHDEIRDARNIAQ</sequence>
<organism evidence="2 3">
    <name type="scientific">Delftia tsuruhatensis</name>
    <dbReference type="NCBI Taxonomy" id="180282"/>
    <lineage>
        <taxon>Bacteria</taxon>
        <taxon>Pseudomonadati</taxon>
        <taxon>Pseudomonadota</taxon>
        <taxon>Betaproteobacteria</taxon>
        <taxon>Burkholderiales</taxon>
        <taxon>Comamonadaceae</taxon>
        <taxon>Delftia</taxon>
    </lineage>
</organism>
<protein>
    <submittedName>
        <fullName evidence="2">Uncharacterized protein</fullName>
    </submittedName>
</protein>
<feature type="compositionally biased region" description="Basic residues" evidence="1">
    <location>
        <begin position="23"/>
        <end position="43"/>
    </location>
</feature>
<accession>A0ABM6EAS0</accession>
<evidence type="ECO:0000313" key="3">
    <source>
        <dbReference type="Proteomes" id="UP000095607"/>
    </source>
</evidence>
<name>A0ABM6EAS0_9BURK</name>
<keyword evidence="3" id="KW-1185">Reference proteome</keyword>
<dbReference type="Proteomes" id="UP000095607">
    <property type="component" value="Chromosome"/>
</dbReference>
<proteinExistence type="predicted"/>
<gene>
    <name evidence="2" type="ORF">BI380_25610</name>
</gene>
<evidence type="ECO:0000256" key="1">
    <source>
        <dbReference type="SAM" id="MobiDB-lite"/>
    </source>
</evidence>